<dbReference type="GO" id="GO:0016491">
    <property type="term" value="F:oxidoreductase activity"/>
    <property type="evidence" value="ECO:0007669"/>
    <property type="project" value="UniProtKB-KW"/>
</dbReference>
<dbReference type="SUPFAM" id="SSF51197">
    <property type="entry name" value="Clavaminate synthase-like"/>
    <property type="match status" value="1"/>
</dbReference>
<dbReference type="SMR" id="A0A2G2ZUS6"/>
<evidence type="ECO:0000259" key="4">
    <source>
        <dbReference type="PROSITE" id="PS51471"/>
    </source>
</evidence>
<gene>
    <name evidence="5" type="ORF">T459_07828</name>
</gene>
<dbReference type="AlphaFoldDB" id="A0A2G2ZUS6"/>
<evidence type="ECO:0000313" key="5">
    <source>
        <dbReference type="EMBL" id="PHT85722.1"/>
    </source>
</evidence>
<feature type="domain" description="Fe2OG dioxygenase" evidence="4">
    <location>
        <begin position="13"/>
        <end position="112"/>
    </location>
</feature>
<dbReference type="OMA" id="INRHTDN"/>
<dbReference type="GO" id="GO:0046872">
    <property type="term" value="F:metal ion binding"/>
    <property type="evidence" value="ECO:0007669"/>
    <property type="project" value="UniProtKB-KW"/>
</dbReference>
<dbReference type="Pfam" id="PF03171">
    <property type="entry name" value="2OG-FeII_Oxy"/>
    <property type="match status" value="1"/>
</dbReference>
<dbReference type="Gene3D" id="2.60.120.330">
    <property type="entry name" value="B-lactam Antibiotic, Isopenicillin N Synthase, Chain"/>
    <property type="match status" value="1"/>
</dbReference>
<proteinExistence type="predicted"/>
<evidence type="ECO:0000313" key="6">
    <source>
        <dbReference type="Proteomes" id="UP000222542"/>
    </source>
</evidence>
<dbReference type="Gramene" id="PHT85722">
    <property type="protein sequence ID" value="PHT85722"/>
    <property type="gene ID" value="T459_07828"/>
</dbReference>
<dbReference type="Proteomes" id="UP000222542">
    <property type="component" value="Unassembled WGS sequence"/>
</dbReference>
<evidence type="ECO:0000256" key="1">
    <source>
        <dbReference type="ARBA" id="ARBA00022723"/>
    </source>
</evidence>
<protein>
    <submittedName>
        <fullName evidence="5">1-aminocyclopropane-1-carboxylate oxidase -like protein 7</fullName>
    </submittedName>
</protein>
<comment type="caution">
    <text evidence="5">The sequence shown here is derived from an EMBL/GenBank/DDBJ whole genome shotgun (WGS) entry which is preliminary data.</text>
</comment>
<keyword evidence="2" id="KW-0560">Oxidoreductase</keyword>
<keyword evidence="3" id="KW-0408">Iron</keyword>
<organism evidence="5 6">
    <name type="scientific">Capsicum annuum</name>
    <name type="common">Capsicum pepper</name>
    <dbReference type="NCBI Taxonomy" id="4072"/>
    <lineage>
        <taxon>Eukaryota</taxon>
        <taxon>Viridiplantae</taxon>
        <taxon>Streptophyta</taxon>
        <taxon>Embryophyta</taxon>
        <taxon>Tracheophyta</taxon>
        <taxon>Spermatophyta</taxon>
        <taxon>Magnoliopsida</taxon>
        <taxon>eudicotyledons</taxon>
        <taxon>Gunneridae</taxon>
        <taxon>Pentapetalae</taxon>
        <taxon>asterids</taxon>
        <taxon>lamiids</taxon>
        <taxon>Solanales</taxon>
        <taxon>Solanaceae</taxon>
        <taxon>Solanoideae</taxon>
        <taxon>Capsiceae</taxon>
        <taxon>Capsicum</taxon>
    </lineage>
</organism>
<name>A0A2G2ZUS6_CAPAN</name>
<evidence type="ECO:0000256" key="2">
    <source>
        <dbReference type="ARBA" id="ARBA00023002"/>
    </source>
</evidence>
<keyword evidence="6" id="KW-1185">Reference proteome</keyword>
<dbReference type="InterPro" id="IPR027443">
    <property type="entry name" value="IPNS-like_sf"/>
</dbReference>
<reference evidence="5 6" key="1">
    <citation type="journal article" date="2014" name="Nat. Genet.">
        <title>Genome sequence of the hot pepper provides insights into the evolution of pungency in Capsicum species.</title>
        <authorList>
            <person name="Kim S."/>
            <person name="Park M."/>
            <person name="Yeom S.I."/>
            <person name="Kim Y.M."/>
            <person name="Lee J.M."/>
            <person name="Lee H.A."/>
            <person name="Seo E."/>
            <person name="Choi J."/>
            <person name="Cheong K."/>
            <person name="Kim K.T."/>
            <person name="Jung K."/>
            <person name="Lee G.W."/>
            <person name="Oh S.K."/>
            <person name="Bae C."/>
            <person name="Kim S.B."/>
            <person name="Lee H.Y."/>
            <person name="Kim S.Y."/>
            <person name="Kim M.S."/>
            <person name="Kang B.C."/>
            <person name="Jo Y.D."/>
            <person name="Yang H.B."/>
            <person name="Jeong H.J."/>
            <person name="Kang W.H."/>
            <person name="Kwon J.K."/>
            <person name="Shin C."/>
            <person name="Lim J.Y."/>
            <person name="Park J.H."/>
            <person name="Huh J.H."/>
            <person name="Kim J.S."/>
            <person name="Kim B.D."/>
            <person name="Cohen O."/>
            <person name="Paran I."/>
            <person name="Suh M.C."/>
            <person name="Lee S.B."/>
            <person name="Kim Y.K."/>
            <person name="Shin Y."/>
            <person name="Noh S.J."/>
            <person name="Park J."/>
            <person name="Seo Y.S."/>
            <person name="Kwon S.Y."/>
            <person name="Kim H.A."/>
            <person name="Park J.M."/>
            <person name="Kim H.J."/>
            <person name="Choi S.B."/>
            <person name="Bosland P.W."/>
            <person name="Reeves G."/>
            <person name="Jo S.H."/>
            <person name="Lee B.W."/>
            <person name="Cho H.T."/>
            <person name="Choi H.S."/>
            <person name="Lee M.S."/>
            <person name="Yu Y."/>
            <person name="Do Choi Y."/>
            <person name="Park B.S."/>
            <person name="van Deynze A."/>
            <person name="Ashrafi H."/>
            <person name="Hill T."/>
            <person name="Kim W.T."/>
            <person name="Pai H.S."/>
            <person name="Ahn H.K."/>
            <person name="Yeam I."/>
            <person name="Giovannoni J.J."/>
            <person name="Rose J.K."/>
            <person name="Sorensen I."/>
            <person name="Lee S.J."/>
            <person name="Kim R.W."/>
            <person name="Choi I.Y."/>
            <person name="Choi B.S."/>
            <person name="Lim J.S."/>
            <person name="Lee Y.H."/>
            <person name="Choi D."/>
        </authorList>
    </citation>
    <scope>NUCLEOTIDE SEQUENCE [LARGE SCALE GENOMIC DNA]</scope>
    <source>
        <strain evidence="6">cv. CM334</strain>
    </source>
</reference>
<dbReference type="InterPro" id="IPR050295">
    <property type="entry name" value="Plant_2OG-oxidoreductases"/>
</dbReference>
<reference evidence="5 6" key="2">
    <citation type="journal article" date="2017" name="Genome Biol.">
        <title>New reference genome sequences of hot pepper reveal the massive evolution of plant disease-resistance genes by retroduplication.</title>
        <authorList>
            <person name="Kim S."/>
            <person name="Park J."/>
            <person name="Yeom S.I."/>
            <person name="Kim Y.M."/>
            <person name="Seo E."/>
            <person name="Kim K.T."/>
            <person name="Kim M.S."/>
            <person name="Lee J.M."/>
            <person name="Cheong K."/>
            <person name="Shin H.S."/>
            <person name="Kim S.B."/>
            <person name="Han K."/>
            <person name="Lee J."/>
            <person name="Park M."/>
            <person name="Lee H.A."/>
            <person name="Lee H.Y."/>
            <person name="Lee Y."/>
            <person name="Oh S."/>
            <person name="Lee J.H."/>
            <person name="Choi E."/>
            <person name="Choi E."/>
            <person name="Lee S.E."/>
            <person name="Jeon J."/>
            <person name="Kim H."/>
            <person name="Choi G."/>
            <person name="Song H."/>
            <person name="Lee J."/>
            <person name="Lee S.C."/>
            <person name="Kwon J.K."/>
            <person name="Lee H.Y."/>
            <person name="Koo N."/>
            <person name="Hong Y."/>
            <person name="Kim R.W."/>
            <person name="Kang W.H."/>
            <person name="Huh J.H."/>
            <person name="Kang B.C."/>
            <person name="Yang T.J."/>
            <person name="Lee Y.H."/>
            <person name="Bennetzen J.L."/>
            <person name="Choi D."/>
        </authorList>
    </citation>
    <scope>NUCLEOTIDE SEQUENCE [LARGE SCALE GENOMIC DNA]</scope>
    <source>
        <strain evidence="6">cv. CM334</strain>
    </source>
</reference>
<dbReference type="PROSITE" id="PS51471">
    <property type="entry name" value="FE2OG_OXY"/>
    <property type="match status" value="1"/>
</dbReference>
<accession>A0A2G2ZUS6</accession>
<evidence type="ECO:0000256" key="3">
    <source>
        <dbReference type="ARBA" id="ARBA00023004"/>
    </source>
</evidence>
<sequence length="183" mass="20412">MSMTTLKALECAKGQTLVCHYYPACPQPDLTLGTDKHSDPVFFTILLQDQSGGLQIMHNNQWVAVEPIERGLVVNVGDFLQILSNDKFVSVNHRVLASKTGPRMSVACFFTSAEPSKMIGPIKEFTSEENPPLYKEFLVSDYTKMFLTKPLDKSSLDFFNLVLIFSDCEEEPGTISPSSSEHQ</sequence>
<keyword evidence="1" id="KW-0479">Metal-binding</keyword>
<dbReference type="EMBL" id="AYRZ02000003">
    <property type="protein sequence ID" value="PHT85722.1"/>
    <property type="molecule type" value="Genomic_DNA"/>
</dbReference>
<dbReference type="OrthoDB" id="288590at2759"/>
<dbReference type="PANTHER" id="PTHR47991">
    <property type="entry name" value="OXOGLUTARATE/IRON-DEPENDENT DIOXYGENASE"/>
    <property type="match status" value="1"/>
</dbReference>
<dbReference type="InterPro" id="IPR044861">
    <property type="entry name" value="IPNS-like_FE2OG_OXY"/>
</dbReference>
<dbReference type="InterPro" id="IPR005123">
    <property type="entry name" value="Oxoglu/Fe-dep_dioxygenase_dom"/>
</dbReference>
<dbReference type="STRING" id="4072.A0A2G2ZUS6"/>